<dbReference type="InterPro" id="IPR016181">
    <property type="entry name" value="Acyl_CoA_acyltransferase"/>
</dbReference>
<dbReference type="InterPro" id="IPR024320">
    <property type="entry name" value="LPG_synthase_C"/>
</dbReference>
<evidence type="ECO:0000313" key="4">
    <source>
        <dbReference type="EMBL" id="MRY59372.1"/>
    </source>
</evidence>
<dbReference type="PANTHER" id="PTHR41373:SF1">
    <property type="entry name" value="PHOSPHATIDYLGLYCEROL LYSYLTRANSFERASE C-TERMINAL DOMAIN-CONTAINING PROTEIN"/>
    <property type="match status" value="1"/>
</dbReference>
<reference evidence="2 6" key="1">
    <citation type="submission" date="2015-09" db="EMBL/GenBank/DDBJ databases">
        <authorList>
            <consortium name="Pathogen Informatics"/>
        </authorList>
    </citation>
    <scope>NUCLEOTIDE SEQUENCE [LARGE SCALE GENOMIC DNA]</scope>
    <source>
        <strain evidence="2 6">2789STDY5608872</strain>
    </source>
</reference>
<evidence type="ECO:0000313" key="6">
    <source>
        <dbReference type="Proteomes" id="UP000095591"/>
    </source>
</evidence>
<dbReference type="SUPFAM" id="SSF55729">
    <property type="entry name" value="Acyl-CoA N-acyltransferases (Nat)"/>
    <property type="match status" value="2"/>
</dbReference>
<evidence type="ECO:0000313" key="7">
    <source>
        <dbReference type="Proteomes" id="UP000315827"/>
    </source>
</evidence>
<evidence type="ECO:0000313" key="5">
    <source>
        <dbReference type="EMBL" id="TWV64450.1"/>
    </source>
</evidence>
<name>A0A173V9P4_PARDI</name>
<organism evidence="2 6">
    <name type="scientific">Parabacteroides distasonis</name>
    <dbReference type="NCBI Taxonomy" id="823"/>
    <lineage>
        <taxon>Bacteria</taxon>
        <taxon>Pseudomonadati</taxon>
        <taxon>Bacteroidota</taxon>
        <taxon>Bacteroidia</taxon>
        <taxon>Bacteroidales</taxon>
        <taxon>Tannerellaceae</taxon>
        <taxon>Parabacteroides</taxon>
    </lineage>
</organism>
<proteinExistence type="predicted"/>
<evidence type="ECO:0000313" key="3">
    <source>
        <dbReference type="EMBL" id="MCB6516932.1"/>
    </source>
</evidence>
<dbReference type="InterPro" id="IPR016732">
    <property type="entry name" value="UCP018688"/>
</dbReference>
<dbReference type="RefSeq" id="WP_005863009.1">
    <property type="nucleotide sequence ID" value="NZ_AP019729.1"/>
</dbReference>
<dbReference type="Proteomes" id="UP000315827">
    <property type="component" value="Unassembled WGS sequence"/>
</dbReference>
<dbReference type="PANTHER" id="PTHR41373">
    <property type="entry name" value="DUF2156 DOMAIN-CONTAINING PROTEIN"/>
    <property type="match status" value="1"/>
</dbReference>
<dbReference type="Proteomes" id="UP001198806">
    <property type="component" value="Unassembled WGS sequence"/>
</dbReference>
<dbReference type="PIRSF" id="PIRSF018688">
    <property type="entry name" value="UCP018688"/>
    <property type="match status" value="1"/>
</dbReference>
<feature type="domain" description="Phosphatidylglycerol lysyltransferase C-terminal" evidence="1">
    <location>
        <begin position="25"/>
        <end position="294"/>
    </location>
</feature>
<dbReference type="EMBL" id="VOHW01000001">
    <property type="protein sequence ID" value="TWV64450.1"/>
    <property type="molecule type" value="Genomic_DNA"/>
</dbReference>
<dbReference type="Pfam" id="PF09924">
    <property type="entry name" value="LPG_synthase_C"/>
    <property type="match status" value="1"/>
</dbReference>
<dbReference type="EMBL" id="JAJCNI010000003">
    <property type="protein sequence ID" value="MCB6516932.1"/>
    <property type="molecule type" value="Genomic_DNA"/>
</dbReference>
<evidence type="ECO:0000313" key="2">
    <source>
        <dbReference type="EMBL" id="CUN24099.1"/>
    </source>
</evidence>
<dbReference type="EMBL" id="WKLT01000015">
    <property type="protein sequence ID" value="MRY59372.1"/>
    <property type="molecule type" value="Genomic_DNA"/>
</dbReference>
<protein>
    <submittedName>
        <fullName evidence="3">DUF2156 domain-containing protein</fullName>
    </submittedName>
    <submittedName>
        <fullName evidence="2">Uncharacterized conserved protein</fullName>
    </submittedName>
</protein>
<sequence length="305" mass="35268">MDIPFKPIRLEDKEIITSFTFPSDYRNCDFSFANMCSWRFLYDSEFAIVDGYLLIRFMIEDKSRFAYMMPVGDGDLAGAVRLLEEDSLKYGHPLCMLGITPDAKEQLEGALPGSFFYIPERDYFDYIYLREDLATLRGKKYQSKRNHINNFKKRYSYEYVPITPDIVPQCLKLECKWYKANNGDNDEEELNDERRSLTYALHHFDSLGLIGGALRVDNEIIAFSFGAPINHNTFGVHVEKADVNFDGAYTVINQEFASHLPEQYTYVNREEDLGIPGLRQAKLSYQPTILLEKSAAIKKQLTQTK</sequence>
<dbReference type="Proteomes" id="UP000463337">
    <property type="component" value="Unassembled WGS sequence"/>
</dbReference>
<dbReference type="Proteomes" id="UP000095591">
    <property type="component" value="Unassembled WGS sequence"/>
</dbReference>
<reference evidence="5 7" key="3">
    <citation type="submission" date="2019-07" db="EMBL/GenBank/DDBJ databases">
        <title>Genome sequencing of Parabacteroides distasonis iSURF_7.</title>
        <authorList>
            <person name="Degefu H.N."/>
            <person name="Ruoff K.L."/>
            <person name="Price C.E."/>
            <person name="Valls R.A."/>
            <person name="O'Toole G.A."/>
        </authorList>
    </citation>
    <scope>NUCLEOTIDE SEQUENCE [LARGE SCALE GENOMIC DNA]</scope>
    <source>
        <strain evidence="5 7">CFPLTA003_1B</strain>
    </source>
</reference>
<evidence type="ECO:0000313" key="8">
    <source>
        <dbReference type="Proteomes" id="UP000463337"/>
    </source>
</evidence>
<evidence type="ECO:0000259" key="1">
    <source>
        <dbReference type="Pfam" id="PF09924"/>
    </source>
</evidence>
<reference evidence="4 8" key="2">
    <citation type="journal article" date="2019" name="Nat. Med.">
        <title>A library of human gut bacterial isolates paired with longitudinal multiomics data enables mechanistic microbiome research.</title>
        <authorList>
            <person name="Poyet M."/>
            <person name="Groussin M."/>
            <person name="Gibbons S.M."/>
            <person name="Avila-Pacheco J."/>
            <person name="Jiang X."/>
            <person name="Kearney S.M."/>
            <person name="Perrotta A.R."/>
            <person name="Berdy B."/>
            <person name="Zhao S."/>
            <person name="Lieberman T.D."/>
            <person name="Swanson P.K."/>
            <person name="Smith M."/>
            <person name="Roesemann S."/>
            <person name="Alexander J.E."/>
            <person name="Rich S.A."/>
            <person name="Livny J."/>
            <person name="Vlamakis H."/>
            <person name="Clish C."/>
            <person name="Bullock K."/>
            <person name="Deik A."/>
            <person name="Scott J."/>
            <person name="Pierce K.A."/>
            <person name="Xavier R.J."/>
            <person name="Alm E.J."/>
        </authorList>
    </citation>
    <scope>NUCLEOTIDE SEQUENCE [LARGE SCALE GENOMIC DNA]</scope>
    <source>
        <strain evidence="4 8">BIOML-A41</strain>
    </source>
</reference>
<dbReference type="Gene3D" id="3.40.630.30">
    <property type="match status" value="1"/>
</dbReference>
<accession>A0A173V9P4</accession>
<dbReference type="EMBL" id="CYXP01000006">
    <property type="protein sequence ID" value="CUN24099.1"/>
    <property type="molecule type" value="Genomic_DNA"/>
</dbReference>
<reference evidence="3" key="4">
    <citation type="submission" date="2021-10" db="EMBL/GenBank/DDBJ databases">
        <title>Collection of gut derived symbiotic bacterial strains cultured from healthy donors.</title>
        <authorList>
            <person name="Lin H."/>
            <person name="Littmann E."/>
            <person name="Kohout C."/>
            <person name="Pamer E.G."/>
        </authorList>
    </citation>
    <scope>NUCLEOTIDE SEQUENCE</scope>
    <source>
        <strain evidence="3">DFI.2.94</strain>
    </source>
</reference>
<dbReference type="AlphaFoldDB" id="A0A173V9P4"/>
<gene>
    <name evidence="2" type="ORF">ERS852429_02830</name>
    <name evidence="5" type="ORF">FSA05_02215</name>
    <name evidence="4" type="ORF">GKD59_15940</name>
    <name evidence="3" type="ORF">LI194_03880</name>
</gene>